<evidence type="ECO:0000256" key="5">
    <source>
        <dbReference type="ARBA" id="ARBA00023136"/>
    </source>
</evidence>
<evidence type="ECO:0000256" key="1">
    <source>
        <dbReference type="ARBA" id="ARBA00004651"/>
    </source>
</evidence>
<feature type="transmembrane region" description="Helical" evidence="6">
    <location>
        <begin position="717"/>
        <end position="740"/>
    </location>
</feature>
<dbReference type="GO" id="GO:0005886">
    <property type="term" value="C:plasma membrane"/>
    <property type="evidence" value="ECO:0007669"/>
    <property type="project" value="UniProtKB-SubCell"/>
</dbReference>
<feature type="domain" description="SSD" evidence="7">
    <location>
        <begin position="238"/>
        <end position="356"/>
    </location>
</feature>
<keyword evidence="3 6" id="KW-0812">Transmembrane</keyword>
<dbReference type="InterPro" id="IPR000731">
    <property type="entry name" value="SSD"/>
</dbReference>
<dbReference type="EMBL" id="JPOS01000018">
    <property type="protein sequence ID" value="KGE88706.1"/>
    <property type="molecule type" value="Genomic_DNA"/>
</dbReference>
<dbReference type="SUPFAM" id="SSF82866">
    <property type="entry name" value="Multidrug efflux transporter AcrB transmembrane domain"/>
    <property type="match status" value="2"/>
</dbReference>
<protein>
    <recommendedName>
        <fullName evidence="7">SSD domain-containing protein</fullName>
    </recommendedName>
</protein>
<keyword evidence="4 6" id="KW-1133">Transmembrane helix</keyword>
<evidence type="ECO:0000256" key="3">
    <source>
        <dbReference type="ARBA" id="ARBA00022692"/>
    </source>
</evidence>
<sequence>MKSKLRIISVATFLVLAAISGYYVTQLQFSFDFEQFFPEGDEDLEFFRDFVENFEGDDNFLLVAVRREQGVFEQDFLERFHDFTLSTRDLPYIEESQSLTKFSYPVRTPFAITTVPAIHIDQPERLPADSARILSDERFVHNLISEDGKTLVVFLKTIPSIQLDQARELMAALDEQINTYDFEEYHYLGRPYFQKELVDMQKREITVSAIISGILVTLIMFVIFRKPWGIFVALVSIGLGMLLFMGLLGATGRELNAMAALYPVLMIIVGTSDVIHIMSKYIDELRKGERQDKAIVTAIKEIGLATLLTSITTAIGFASLLTSKVGPIREFGINAAIGVMVAYVTVIFFTTAVLSWFRADQIIKLGKGQAFWEKSMDWAYHFTLRHPSRIALAAVVTLGIAFWGISRITTNYGIINNMPIGEKITEDFKFFEKNLTGFRPMEFAVFAKEGYKATDWAVMREIAKVENHLKEYPSVQAVASITAVYKSINQMMKNNAPEAYAMPETEADFERYQRMARRVPKLNVNVLLSKDETKARITSRVQDIGADSIKAIGEDIDRWITMNTDTSVVAFQRTGTGLIIDKNAEYVRRDLLYGLGMAILIVSVLMAILFQNIKMLLISLLPNIFPLILAGALLGFLGIELEAGVSIVFAVIFGIAVDDTIHFLSKYKLAKNKGLELEPAMRITFLETGKAIVLTSIILFFGFLVMLFSIHPPSVTIGLLISLTLLSALISDLLLIPLLIRWIMPKS</sequence>
<proteinExistence type="predicted"/>
<evidence type="ECO:0000313" key="8">
    <source>
        <dbReference type="EMBL" id="KGE88706.1"/>
    </source>
</evidence>
<feature type="transmembrane region" description="Helical" evidence="6">
    <location>
        <begin position="260"/>
        <end position="282"/>
    </location>
</feature>
<name>A0A098S9B9_9BACT</name>
<dbReference type="PROSITE" id="PS50156">
    <property type="entry name" value="SSD"/>
    <property type="match status" value="1"/>
</dbReference>
<dbReference type="Gene3D" id="1.20.1640.10">
    <property type="entry name" value="Multidrug efflux transporter AcrB transmembrane domain"/>
    <property type="match status" value="2"/>
</dbReference>
<feature type="transmembrane region" description="Helical" evidence="6">
    <location>
        <begin position="645"/>
        <end position="664"/>
    </location>
</feature>
<dbReference type="STRING" id="1524460.IX84_08600"/>
<dbReference type="Pfam" id="PF03176">
    <property type="entry name" value="MMPL"/>
    <property type="match status" value="2"/>
</dbReference>
<keyword evidence="5 6" id="KW-0472">Membrane</keyword>
<reference evidence="8 9" key="1">
    <citation type="journal article" date="2014" name="Int. J. Syst. Evol. Microbiol.">
        <title>Phaeodactylibacter xiamenensis gen. nov., sp. nov., a member of the family Saprospiraceae isolated from the marine alga Phaeodactylum tricornutum.</title>
        <authorList>
            <person name="Chen Z.Jr."/>
            <person name="Lei X."/>
            <person name="Lai Q."/>
            <person name="Li Y."/>
            <person name="Zhang B."/>
            <person name="Zhang J."/>
            <person name="Zhang H."/>
            <person name="Yang L."/>
            <person name="Zheng W."/>
            <person name="Tian Y."/>
            <person name="Yu Z."/>
            <person name="Xu H.Jr."/>
            <person name="Zheng T."/>
        </authorList>
    </citation>
    <scope>NUCLEOTIDE SEQUENCE [LARGE SCALE GENOMIC DNA]</scope>
    <source>
        <strain evidence="8 9">KD52</strain>
    </source>
</reference>
<organism evidence="8 9">
    <name type="scientific">Phaeodactylibacter xiamenensis</name>
    <dbReference type="NCBI Taxonomy" id="1524460"/>
    <lineage>
        <taxon>Bacteria</taxon>
        <taxon>Pseudomonadati</taxon>
        <taxon>Bacteroidota</taxon>
        <taxon>Saprospiria</taxon>
        <taxon>Saprospirales</taxon>
        <taxon>Haliscomenobacteraceae</taxon>
        <taxon>Phaeodactylibacter</taxon>
    </lineage>
</organism>
<dbReference type="OrthoDB" id="9805018at2"/>
<keyword evidence="2" id="KW-1003">Cell membrane</keyword>
<comment type="subcellular location">
    <subcellularLocation>
        <location evidence="1">Cell membrane</location>
        <topology evidence="1">Multi-pass membrane protein</topology>
    </subcellularLocation>
</comment>
<feature type="transmembrane region" description="Helical" evidence="6">
    <location>
        <begin position="691"/>
        <end position="711"/>
    </location>
</feature>
<dbReference type="PANTHER" id="PTHR33406">
    <property type="entry name" value="MEMBRANE PROTEIN MJ1562-RELATED"/>
    <property type="match status" value="1"/>
</dbReference>
<gene>
    <name evidence="8" type="ORF">IX84_08600</name>
</gene>
<feature type="transmembrane region" description="Helical" evidence="6">
    <location>
        <begin position="302"/>
        <end position="321"/>
    </location>
</feature>
<keyword evidence="9" id="KW-1185">Reference proteome</keyword>
<evidence type="ECO:0000256" key="4">
    <source>
        <dbReference type="ARBA" id="ARBA00022989"/>
    </source>
</evidence>
<feature type="transmembrane region" description="Helical" evidence="6">
    <location>
        <begin position="333"/>
        <end position="357"/>
    </location>
</feature>
<dbReference type="InterPro" id="IPR050545">
    <property type="entry name" value="Mycobact_MmpL"/>
</dbReference>
<feature type="transmembrane region" description="Helical" evidence="6">
    <location>
        <begin position="205"/>
        <end position="223"/>
    </location>
</feature>
<dbReference type="PANTHER" id="PTHR33406:SF12">
    <property type="entry name" value="BLR2997 PROTEIN"/>
    <property type="match status" value="1"/>
</dbReference>
<feature type="transmembrane region" description="Helical" evidence="6">
    <location>
        <begin position="617"/>
        <end position="639"/>
    </location>
</feature>
<feature type="transmembrane region" description="Helical" evidence="6">
    <location>
        <begin position="230"/>
        <end position="248"/>
    </location>
</feature>
<evidence type="ECO:0000259" key="7">
    <source>
        <dbReference type="PROSITE" id="PS50156"/>
    </source>
</evidence>
<dbReference type="AlphaFoldDB" id="A0A098S9B9"/>
<dbReference type="Proteomes" id="UP000029736">
    <property type="component" value="Unassembled WGS sequence"/>
</dbReference>
<feature type="transmembrane region" description="Helical" evidence="6">
    <location>
        <begin position="591"/>
        <end position="610"/>
    </location>
</feature>
<comment type="caution">
    <text evidence="8">The sequence shown here is derived from an EMBL/GenBank/DDBJ whole genome shotgun (WGS) entry which is preliminary data.</text>
</comment>
<evidence type="ECO:0000256" key="2">
    <source>
        <dbReference type="ARBA" id="ARBA00022475"/>
    </source>
</evidence>
<dbReference type="RefSeq" id="WP_044218541.1">
    <property type="nucleotide sequence ID" value="NZ_JBKAGJ010000018.1"/>
</dbReference>
<dbReference type="InterPro" id="IPR004869">
    <property type="entry name" value="MMPL_dom"/>
</dbReference>
<accession>A0A098S9B9</accession>
<evidence type="ECO:0000313" key="9">
    <source>
        <dbReference type="Proteomes" id="UP000029736"/>
    </source>
</evidence>
<evidence type="ECO:0000256" key="6">
    <source>
        <dbReference type="SAM" id="Phobius"/>
    </source>
</evidence>
<feature type="transmembrane region" description="Helical" evidence="6">
    <location>
        <begin position="390"/>
        <end position="409"/>
    </location>
</feature>